<keyword evidence="9" id="KW-0645">Protease</keyword>
<dbReference type="SUPFAM" id="SSF144091">
    <property type="entry name" value="Rhomboid-like"/>
    <property type="match status" value="1"/>
</dbReference>
<dbReference type="GO" id="GO:0006508">
    <property type="term" value="P:proteolysis"/>
    <property type="evidence" value="ECO:0007669"/>
    <property type="project" value="UniProtKB-KW"/>
</dbReference>
<feature type="transmembrane region" description="Helical" evidence="7">
    <location>
        <begin position="468"/>
        <end position="486"/>
    </location>
</feature>
<keyword evidence="5 7" id="KW-1133">Transmembrane helix</keyword>
<feature type="transmembrane region" description="Helical" evidence="7">
    <location>
        <begin position="438"/>
        <end position="456"/>
    </location>
</feature>
<reference evidence="9 10" key="1">
    <citation type="submission" date="2019-02" db="EMBL/GenBank/DDBJ databases">
        <title>Bacterial novel species isolated from soil.</title>
        <authorList>
            <person name="Jung H.-Y."/>
        </authorList>
    </citation>
    <scope>NUCLEOTIDE SEQUENCE [LARGE SCALE GENOMIC DNA]</scope>
    <source>
        <strain evidence="9 10">1-3-3-3</strain>
    </source>
</reference>
<feature type="transmembrane region" description="Helical" evidence="7">
    <location>
        <begin position="49"/>
        <end position="70"/>
    </location>
</feature>
<feature type="transmembrane region" description="Helical" evidence="7">
    <location>
        <begin position="331"/>
        <end position="354"/>
    </location>
</feature>
<dbReference type="AlphaFoldDB" id="A0A4V1ZAZ1"/>
<dbReference type="InterPro" id="IPR022764">
    <property type="entry name" value="Peptidase_S54_rhomboid_dom"/>
</dbReference>
<gene>
    <name evidence="9" type="ORF">EWM57_06825</name>
</gene>
<dbReference type="GO" id="GO:0016020">
    <property type="term" value="C:membrane"/>
    <property type="evidence" value="ECO:0007669"/>
    <property type="project" value="UniProtKB-SubCell"/>
</dbReference>
<dbReference type="PANTHER" id="PTHR43731:SF14">
    <property type="entry name" value="PRESENILIN-ASSOCIATED RHOMBOID-LIKE PROTEIN, MITOCHONDRIAL"/>
    <property type="match status" value="1"/>
</dbReference>
<comment type="subcellular location">
    <subcellularLocation>
        <location evidence="1">Membrane</location>
        <topology evidence="1">Multi-pass membrane protein</topology>
    </subcellularLocation>
</comment>
<evidence type="ECO:0000256" key="5">
    <source>
        <dbReference type="ARBA" id="ARBA00022989"/>
    </source>
</evidence>
<feature type="transmembrane region" description="Helical" evidence="7">
    <location>
        <begin position="374"/>
        <end position="402"/>
    </location>
</feature>
<accession>A0A4V1ZAZ1</accession>
<feature type="transmembrane region" description="Helical" evidence="7">
    <location>
        <begin position="12"/>
        <end position="37"/>
    </location>
</feature>
<comment type="caution">
    <text evidence="9">The sequence shown here is derived from an EMBL/GenBank/DDBJ whole genome shotgun (WGS) entry which is preliminary data.</text>
</comment>
<feature type="transmembrane region" description="Helical" evidence="7">
    <location>
        <begin position="82"/>
        <end position="102"/>
    </location>
</feature>
<dbReference type="Pfam" id="PF01694">
    <property type="entry name" value="Rhomboid"/>
    <property type="match status" value="1"/>
</dbReference>
<comment type="similarity">
    <text evidence="2">Belongs to the peptidase S54 family.</text>
</comment>
<feature type="transmembrane region" description="Helical" evidence="7">
    <location>
        <begin position="414"/>
        <end position="432"/>
    </location>
</feature>
<name>A0A4V1ZAZ1_9BACT</name>
<evidence type="ECO:0000313" key="9">
    <source>
        <dbReference type="EMBL" id="RYU81284.1"/>
    </source>
</evidence>
<evidence type="ECO:0000256" key="2">
    <source>
        <dbReference type="ARBA" id="ARBA00009045"/>
    </source>
</evidence>
<evidence type="ECO:0000256" key="4">
    <source>
        <dbReference type="ARBA" id="ARBA00022801"/>
    </source>
</evidence>
<feature type="domain" description="Peptidase S54 rhomboid" evidence="8">
    <location>
        <begin position="372"/>
        <end position="508"/>
    </location>
</feature>
<dbReference type="OrthoDB" id="9778341at2"/>
<keyword evidence="6 7" id="KW-0472">Membrane</keyword>
<dbReference type="InterPro" id="IPR050925">
    <property type="entry name" value="Rhomboid_protease_S54"/>
</dbReference>
<dbReference type="PANTHER" id="PTHR43731">
    <property type="entry name" value="RHOMBOID PROTEASE"/>
    <property type="match status" value="1"/>
</dbReference>
<evidence type="ECO:0000259" key="8">
    <source>
        <dbReference type="Pfam" id="PF01694"/>
    </source>
</evidence>
<sequence length="522" mass="56968">MLANYGFKLRHIFFPLLLVTASFVLLFGGLFWLLVLHLGWVDLNQETRFWVFFALGGIIAFLGLRGPLRLLRRGSDDRWTTLFYLVPAGMLTFGALSIANYLTQATGELASLATPAESRQHPTARFYTIRQLYVHKAGASVYPQATPVGKNNEKIQLDLYVACPLLATAADTAQRAAPLWLGWHETEFISSQLTTAEKETRYQEFMRRSEAAFNAADLSHFSYLALATAADDHNEFQQAVGRNQRYQASAAPVVVLPQTQSFATRAQAPLGKLGWALTVGLGLYLLMLVFPEVSSVEVLRRTDTNAEPEPGLWTELKPYVWPRQGYALTPLLLGTNGLVFLVMVFAGLGVMHFRSQDLLAWGALHGSKLVAGEWWRLLTSIFVHGGIMHVTYNLVALGLIGWALERAIGTTRLALLYFLGGLGASLASAWWHPDIVSIGASGAIFGLFGGGLVLAFSHRVPSEARGIILIFTVLYGIVGLLLGFLYPNTDNAAHLGGLGTGLLLGGLLIFTLPQQPAAAAVE</sequence>
<evidence type="ECO:0000256" key="1">
    <source>
        <dbReference type="ARBA" id="ARBA00004141"/>
    </source>
</evidence>
<evidence type="ECO:0000256" key="7">
    <source>
        <dbReference type="SAM" id="Phobius"/>
    </source>
</evidence>
<dbReference type="Gene3D" id="1.20.1540.10">
    <property type="entry name" value="Rhomboid-like"/>
    <property type="match status" value="1"/>
</dbReference>
<feature type="transmembrane region" description="Helical" evidence="7">
    <location>
        <begin position="273"/>
        <end position="291"/>
    </location>
</feature>
<dbReference type="Proteomes" id="UP000294155">
    <property type="component" value="Unassembled WGS sequence"/>
</dbReference>
<feature type="transmembrane region" description="Helical" evidence="7">
    <location>
        <begin position="492"/>
        <end position="512"/>
    </location>
</feature>
<dbReference type="RefSeq" id="WP_129920390.1">
    <property type="nucleotide sequence ID" value="NZ_SEWE01000010.1"/>
</dbReference>
<dbReference type="GO" id="GO:0004252">
    <property type="term" value="F:serine-type endopeptidase activity"/>
    <property type="evidence" value="ECO:0007669"/>
    <property type="project" value="InterPro"/>
</dbReference>
<evidence type="ECO:0000256" key="6">
    <source>
        <dbReference type="ARBA" id="ARBA00023136"/>
    </source>
</evidence>
<evidence type="ECO:0000256" key="3">
    <source>
        <dbReference type="ARBA" id="ARBA00022692"/>
    </source>
</evidence>
<dbReference type="InterPro" id="IPR035952">
    <property type="entry name" value="Rhomboid-like_sf"/>
</dbReference>
<proteinExistence type="inferred from homology"/>
<dbReference type="EMBL" id="SEWE01000010">
    <property type="protein sequence ID" value="RYU81284.1"/>
    <property type="molecule type" value="Genomic_DNA"/>
</dbReference>
<protein>
    <submittedName>
        <fullName evidence="9">Rhomboid family intramembrane serine protease</fullName>
    </submittedName>
</protein>
<organism evidence="9 10">
    <name type="scientific">Hymenobacter persicinus</name>
    <dbReference type="NCBI Taxonomy" id="2025506"/>
    <lineage>
        <taxon>Bacteria</taxon>
        <taxon>Pseudomonadati</taxon>
        <taxon>Bacteroidota</taxon>
        <taxon>Cytophagia</taxon>
        <taxon>Cytophagales</taxon>
        <taxon>Hymenobacteraceae</taxon>
        <taxon>Hymenobacter</taxon>
    </lineage>
</organism>
<keyword evidence="4" id="KW-0378">Hydrolase</keyword>
<keyword evidence="10" id="KW-1185">Reference proteome</keyword>
<evidence type="ECO:0000313" key="10">
    <source>
        <dbReference type="Proteomes" id="UP000294155"/>
    </source>
</evidence>
<keyword evidence="3 7" id="KW-0812">Transmembrane</keyword>